<dbReference type="PROSITE" id="PS51198">
    <property type="entry name" value="UVRD_HELICASE_ATP_BIND"/>
    <property type="match status" value="1"/>
</dbReference>
<dbReference type="Proteomes" id="UP000759537">
    <property type="component" value="Unassembled WGS sequence"/>
</dbReference>
<reference evidence="8" key="1">
    <citation type="submission" date="2019-10" db="EMBL/GenBank/DDBJ databases">
        <authorList>
            <consortium name="DOE Joint Genome Institute"/>
            <person name="Kuo A."/>
            <person name="Miyauchi S."/>
            <person name="Kiss E."/>
            <person name="Drula E."/>
            <person name="Kohler A."/>
            <person name="Sanchez-Garcia M."/>
            <person name="Andreopoulos B."/>
            <person name="Barry K.W."/>
            <person name="Bonito G."/>
            <person name="Buee M."/>
            <person name="Carver A."/>
            <person name="Chen C."/>
            <person name="Cichocki N."/>
            <person name="Clum A."/>
            <person name="Culley D."/>
            <person name="Crous P.W."/>
            <person name="Fauchery L."/>
            <person name="Girlanda M."/>
            <person name="Hayes R."/>
            <person name="Keri Z."/>
            <person name="LaButti K."/>
            <person name="Lipzen A."/>
            <person name="Lombard V."/>
            <person name="Magnuson J."/>
            <person name="Maillard F."/>
            <person name="Morin E."/>
            <person name="Murat C."/>
            <person name="Nolan M."/>
            <person name="Ohm R."/>
            <person name="Pangilinan J."/>
            <person name="Pereira M."/>
            <person name="Perotto S."/>
            <person name="Peter M."/>
            <person name="Riley R."/>
            <person name="Sitrit Y."/>
            <person name="Stielow B."/>
            <person name="Szollosi G."/>
            <person name="Zifcakova L."/>
            <person name="Stursova M."/>
            <person name="Spatafora J.W."/>
            <person name="Tedersoo L."/>
            <person name="Vaario L.-M."/>
            <person name="Yamada A."/>
            <person name="Yan M."/>
            <person name="Wang P."/>
            <person name="Xu J."/>
            <person name="Bruns T."/>
            <person name="Baldrian P."/>
            <person name="Vilgalys R."/>
            <person name="Henrissat B."/>
            <person name="Grigoriev I.V."/>
            <person name="Hibbett D."/>
            <person name="Nagy L.G."/>
            <person name="Martin F.M."/>
        </authorList>
    </citation>
    <scope>NUCLEOTIDE SEQUENCE</scope>
    <source>
        <strain evidence="8">Prilba</strain>
    </source>
</reference>
<gene>
    <name evidence="8" type="ORF">DFH94DRAFT_848476</name>
</gene>
<evidence type="ECO:0000256" key="5">
    <source>
        <dbReference type="PROSITE-ProRule" id="PRU00560"/>
    </source>
</evidence>
<evidence type="ECO:0000256" key="3">
    <source>
        <dbReference type="ARBA" id="ARBA00022806"/>
    </source>
</evidence>
<dbReference type="GO" id="GO:0004386">
    <property type="term" value="F:helicase activity"/>
    <property type="evidence" value="ECO:0007669"/>
    <property type="project" value="UniProtKB-UniRule"/>
</dbReference>
<evidence type="ECO:0000256" key="4">
    <source>
        <dbReference type="ARBA" id="ARBA00022840"/>
    </source>
</evidence>
<evidence type="ECO:0000313" key="9">
    <source>
        <dbReference type="Proteomes" id="UP000759537"/>
    </source>
</evidence>
<evidence type="ECO:0000256" key="1">
    <source>
        <dbReference type="ARBA" id="ARBA00022741"/>
    </source>
</evidence>
<proteinExistence type="predicted"/>
<name>A0A9P5JWU1_9AGAM</name>
<keyword evidence="3 5" id="KW-0347">Helicase</keyword>
<dbReference type="SUPFAM" id="SSF52540">
    <property type="entry name" value="P-loop containing nucleoside triphosphate hydrolases"/>
    <property type="match status" value="1"/>
</dbReference>
<comment type="caution">
    <text evidence="8">The sequence shown here is derived from an EMBL/GenBank/DDBJ whole genome shotgun (WGS) entry which is preliminary data.</text>
</comment>
<keyword evidence="2 5" id="KW-0378">Hydrolase</keyword>
<dbReference type="Gene3D" id="3.40.50.300">
    <property type="entry name" value="P-loop containing nucleotide triphosphate hydrolases"/>
    <property type="match status" value="2"/>
</dbReference>
<dbReference type="PANTHER" id="PTHR21529">
    <property type="entry name" value="MAMMARY TURMOR VIRUS RECEPTOR HOMOLOG 1, 2 MTVR1, 2"/>
    <property type="match status" value="1"/>
</dbReference>
<sequence length="2194" mass="250971">MSRSTKQHQHLSIPKGILDLELFQPERLRDLDDDALDVALHSIHQFLRPETVNFVIEVALERRGCIEFLLSSLSQDKFNFVSTWVNDIFPHDLDDYSATSLCARLVSTISLSLLFLPYPNEDERPQGLDSSHQYILQSNAVLQALAGVTQSSVSEIEESSARVSQKARKYAQRTRQANKSVDATPFRELHLEVPALRHEAQEIALEILVKQKDTLLTYLNVFRLESLIDTFKRNYIPSSAVEAIVKCPNVTLASFDQSVETPEEIPVAYPQVQPMKAALYFDNAEGFGQWRILISVRADRDLRKTKKKDTNLFRITLKKIKELSNGHFSDDNQKRLVGTNTPIPIYEAKMTRDSRLVYQVDCVQDFDSQVERQAIRVFGVYTHAELDKRLWEAMGYQLLRKGREYQKRCTFRADPLHKGDKVVPPASFPAAPPPDPNMIPDELPTISDEVLEELHAILVLEKFVTFSQALLTSILADQDVVHVFQVSPHEQEIIEHTHSCFVQGRSGTGKTTTMLFKMLGIENSWQQNRELRLERPRQLFVTQSRMLADKVEEYFIKLLQSLVLPSQTKSEISDLLERQRNKEEAGLVDQDEALNWREDLPQRFSELQDVHFPMFITFDKLSAMIEADMGHPPGIPTDQGLGTRALSSEYMLERRKSFISFDVFREEYWAHFPQSLTKALDASLVFSEFMGVIKGSEITLNSENHFLDYDTYSNLSSRTQATFASKRHEIYSLFEIYMKKKRDRREYDAADRTHTILRSVAQDDMKGQRIDFLYVDEVQDNLLIDSKLLRAICRNPDGQFWAGDTAQTISVGSSFRFDDLKAFLHRNEEHLKQQSAGMIAPHPPKSYQLVTNFRSHGGIVKCAHSIIVLITKFWPYAIDILPEEKGIVDGIKPVFFSGWDQDNVRYESFLFGTAGHHIEFGAQQCILVRNDAAREKLRKQVGDIGLIMTLYESKGLEFNDVLLYDFFEDSSVDVAQWRVVLNAINDSQRKRHPAPTFDENRHAGVCAELKFLYVAITRARKNLWVVDRSEIAEPIQIYWSSENLVQNCTPDSDVPQLAVSSSSEEWAQMARSLFSHKRYFQAMHSYERAGMAREKAIAYAYHLREQARGIPVRSRPGDSERRNAFTKVSDAFLASAEQATMFRERSEYYRIAAEAFLVLEDHARAAKAFEKASKFTEAAQHYRHAGLFDETVSVIKNHGDSVDSTVADKLTDVARYYYLQRGDLKKASFLFSNAEEQLEFARDCDLDIAEVNILVERGQFFEAADLHIRENRMVDAVEVLLKNKTSKEAMRRASQSLLDALWNVLSFGVLPVELDIETQVNLKRMMQLIKQFDLSSLEQRSQLELQMFSAIYNNDVARLMALGRTDFLRDRNKPATLLCFDHTFRDCNRQADITGTDVQILNKTGALCEYVELVRQMLSLPEPWADRGVQRLFSFTVHSGRVCLPRNTFLHGFVEPSQRSHLSDEDTKVEVRIFFNLYQGSLRRRVMERLEAYCNNSLSVRVFDPCESSAFGRCDRTECRRQHELNHTWFDKRLHFHMYQISILGFVSTGLGQNLRRIWIERLYDVMNPAHPAFGSSTNIALHANRLISRTFDLLKTYWIWPRLRDLDSSRQFLSRFLSLVDLGSFIDSKALADHVTRTPLIQLHRPSLFMRETRGGYVIAELVKFLHGTGYGSIHAGAMFTHHILTKKVPVELTVLCRVLEIVAGSVIMARALNWNGLHGVTLPRSWILENVQKLHRVQNKDVNIRAVREIITPFRDLLERVYSGNGSDVDLLHQNKPLHAVPFRVRNFALARLCRIICLVGFNTNSFPIRELVVETITSLRKKDPTRMFSSLYSQYINAQEWRQLALTVTSSISPTPLDEMVTLVQENRNAPRTFRGVRVVKFRDIGDIRRQLAIAAGPTSTLNPGATPFIPIQAPPQSNSVELSVEATSDDPEENEDDASEVAAEEEDTEPHEEADVSAIIESIGANFTAPSADALAKQDSAARTLQTHYRRLLTNRAKRIANGLGLPKTRQNQFEAFARAAESMEWPQKSPYRPIFLGALPHLLTCLDHAWSIVMEEKNKVKRQARSSDKHQGIEGLMERQTNLKMKTWLTNAGHDSDTLKRIKPLQTSLEASSSLHRDRDLKQLGVHLVNAKEELAFDLEMACAWRIYVENRQKPKVEKPVLNTDDLDVLSLVSLSSVYCISSVDSERN</sequence>
<dbReference type="InterPro" id="IPR014016">
    <property type="entry name" value="UvrD-like_ATP-bd"/>
</dbReference>
<evidence type="ECO:0000256" key="6">
    <source>
        <dbReference type="SAM" id="MobiDB-lite"/>
    </source>
</evidence>
<dbReference type="Pfam" id="PF13361">
    <property type="entry name" value="UvrD_C"/>
    <property type="match status" value="1"/>
</dbReference>
<dbReference type="InterPro" id="IPR027417">
    <property type="entry name" value="P-loop_NTPase"/>
</dbReference>
<dbReference type="InterPro" id="IPR039904">
    <property type="entry name" value="TRANK1"/>
</dbReference>
<protein>
    <recommendedName>
        <fullName evidence="7">UvrD-like helicase ATP-binding domain-containing protein</fullName>
    </recommendedName>
</protein>
<evidence type="ECO:0000313" key="8">
    <source>
        <dbReference type="EMBL" id="KAF8466276.1"/>
    </source>
</evidence>
<dbReference type="SUPFAM" id="SSF48452">
    <property type="entry name" value="TPR-like"/>
    <property type="match status" value="1"/>
</dbReference>
<keyword evidence="4 5" id="KW-0067">ATP-binding</keyword>
<feature type="domain" description="UvrD-like helicase ATP-binding" evidence="7">
    <location>
        <begin position="483"/>
        <end position="856"/>
    </location>
</feature>
<feature type="compositionally biased region" description="Acidic residues" evidence="6">
    <location>
        <begin position="1931"/>
        <end position="1956"/>
    </location>
</feature>
<evidence type="ECO:0000256" key="2">
    <source>
        <dbReference type="ARBA" id="ARBA00022801"/>
    </source>
</evidence>
<keyword evidence="1 5" id="KW-0547">Nucleotide-binding</keyword>
<feature type="binding site" evidence="5">
    <location>
        <begin position="504"/>
        <end position="511"/>
    </location>
    <ligand>
        <name>ATP</name>
        <dbReference type="ChEBI" id="CHEBI:30616"/>
    </ligand>
</feature>
<dbReference type="InterPro" id="IPR011990">
    <property type="entry name" value="TPR-like_helical_dom_sf"/>
</dbReference>
<reference evidence="8" key="2">
    <citation type="journal article" date="2020" name="Nat. Commun.">
        <title>Large-scale genome sequencing of mycorrhizal fungi provides insights into the early evolution of symbiotic traits.</title>
        <authorList>
            <person name="Miyauchi S."/>
            <person name="Kiss E."/>
            <person name="Kuo A."/>
            <person name="Drula E."/>
            <person name="Kohler A."/>
            <person name="Sanchez-Garcia M."/>
            <person name="Morin E."/>
            <person name="Andreopoulos B."/>
            <person name="Barry K.W."/>
            <person name="Bonito G."/>
            <person name="Buee M."/>
            <person name="Carver A."/>
            <person name="Chen C."/>
            <person name="Cichocki N."/>
            <person name="Clum A."/>
            <person name="Culley D."/>
            <person name="Crous P.W."/>
            <person name="Fauchery L."/>
            <person name="Girlanda M."/>
            <person name="Hayes R.D."/>
            <person name="Keri Z."/>
            <person name="LaButti K."/>
            <person name="Lipzen A."/>
            <person name="Lombard V."/>
            <person name="Magnuson J."/>
            <person name="Maillard F."/>
            <person name="Murat C."/>
            <person name="Nolan M."/>
            <person name="Ohm R.A."/>
            <person name="Pangilinan J."/>
            <person name="Pereira M.F."/>
            <person name="Perotto S."/>
            <person name="Peter M."/>
            <person name="Pfister S."/>
            <person name="Riley R."/>
            <person name="Sitrit Y."/>
            <person name="Stielow J.B."/>
            <person name="Szollosi G."/>
            <person name="Zifcakova L."/>
            <person name="Stursova M."/>
            <person name="Spatafora J.W."/>
            <person name="Tedersoo L."/>
            <person name="Vaario L.M."/>
            <person name="Yamada A."/>
            <person name="Yan M."/>
            <person name="Wang P."/>
            <person name="Xu J."/>
            <person name="Bruns T."/>
            <person name="Baldrian P."/>
            <person name="Vilgalys R."/>
            <person name="Dunand C."/>
            <person name="Henrissat B."/>
            <person name="Grigoriev I.V."/>
            <person name="Hibbett D."/>
            <person name="Nagy L.G."/>
            <person name="Martin F.M."/>
        </authorList>
    </citation>
    <scope>NUCLEOTIDE SEQUENCE</scope>
    <source>
        <strain evidence="8">Prilba</strain>
    </source>
</reference>
<dbReference type="InterPro" id="IPR014017">
    <property type="entry name" value="DNA_helicase_UvrD-like_C"/>
</dbReference>
<dbReference type="GO" id="GO:0016787">
    <property type="term" value="F:hydrolase activity"/>
    <property type="evidence" value="ECO:0007669"/>
    <property type="project" value="UniProtKB-UniRule"/>
</dbReference>
<keyword evidence="9" id="KW-1185">Reference proteome</keyword>
<dbReference type="OrthoDB" id="3156807at2759"/>
<accession>A0A9P5JWU1</accession>
<organism evidence="8 9">
    <name type="scientific">Russula ochroleuca</name>
    <dbReference type="NCBI Taxonomy" id="152965"/>
    <lineage>
        <taxon>Eukaryota</taxon>
        <taxon>Fungi</taxon>
        <taxon>Dikarya</taxon>
        <taxon>Basidiomycota</taxon>
        <taxon>Agaricomycotina</taxon>
        <taxon>Agaricomycetes</taxon>
        <taxon>Russulales</taxon>
        <taxon>Russulaceae</taxon>
        <taxon>Russula</taxon>
    </lineage>
</organism>
<dbReference type="PANTHER" id="PTHR21529:SF4">
    <property type="entry name" value="TPR AND ANKYRIN REPEAT-CONTAINING PROTEIN 1"/>
    <property type="match status" value="1"/>
</dbReference>
<evidence type="ECO:0000259" key="7">
    <source>
        <dbReference type="PROSITE" id="PS51198"/>
    </source>
</evidence>
<feature type="region of interest" description="Disordered" evidence="6">
    <location>
        <begin position="1913"/>
        <end position="1957"/>
    </location>
</feature>
<dbReference type="EMBL" id="WHVB01000042">
    <property type="protein sequence ID" value="KAF8466276.1"/>
    <property type="molecule type" value="Genomic_DNA"/>
</dbReference>
<dbReference type="GO" id="GO:0005524">
    <property type="term" value="F:ATP binding"/>
    <property type="evidence" value="ECO:0007669"/>
    <property type="project" value="UniProtKB-UniRule"/>
</dbReference>